<keyword evidence="2" id="KW-0325">Glycoprotein</keyword>
<evidence type="ECO:0000256" key="3">
    <source>
        <dbReference type="PIRSR" id="PIRSR000137-1"/>
    </source>
</evidence>
<accession>A0A0L1JIE8</accession>
<dbReference type="PANTHER" id="PTHR11552:SF138">
    <property type="entry name" value="DEHYDROGENASE PKFF-RELATED"/>
    <property type="match status" value="1"/>
</dbReference>
<dbReference type="InterPro" id="IPR012132">
    <property type="entry name" value="GMC_OxRdtase"/>
</dbReference>
<evidence type="ECO:0000313" key="7">
    <source>
        <dbReference type="EMBL" id="KNG91540.1"/>
    </source>
</evidence>
<evidence type="ECO:0000256" key="5">
    <source>
        <dbReference type="SAM" id="SignalP"/>
    </source>
</evidence>
<dbReference type="GO" id="GO:0016614">
    <property type="term" value="F:oxidoreductase activity, acting on CH-OH group of donors"/>
    <property type="evidence" value="ECO:0007669"/>
    <property type="project" value="InterPro"/>
</dbReference>
<dbReference type="Gene3D" id="3.50.50.60">
    <property type="entry name" value="FAD/NAD(P)-binding domain"/>
    <property type="match status" value="1"/>
</dbReference>
<dbReference type="InterPro" id="IPR000172">
    <property type="entry name" value="GMC_OxRdtase_N"/>
</dbReference>
<dbReference type="PROSITE" id="PS00624">
    <property type="entry name" value="GMC_OXRED_2"/>
    <property type="match status" value="1"/>
</dbReference>
<organism evidence="7 8">
    <name type="scientific">Aspergillus nomiae NRRL (strain ATCC 15546 / NRRL 13137 / CBS 260.88 / M93)</name>
    <dbReference type="NCBI Taxonomy" id="1509407"/>
    <lineage>
        <taxon>Eukaryota</taxon>
        <taxon>Fungi</taxon>
        <taxon>Dikarya</taxon>
        <taxon>Ascomycota</taxon>
        <taxon>Pezizomycotina</taxon>
        <taxon>Eurotiomycetes</taxon>
        <taxon>Eurotiomycetidae</taxon>
        <taxon>Eurotiales</taxon>
        <taxon>Aspergillaceae</taxon>
        <taxon>Aspergillus</taxon>
        <taxon>Aspergillus subgen. Circumdati</taxon>
    </lineage>
</organism>
<dbReference type="SUPFAM" id="SSF54373">
    <property type="entry name" value="FAD-linked reductases, C-terminal domain"/>
    <property type="match status" value="1"/>
</dbReference>
<evidence type="ECO:0000259" key="6">
    <source>
        <dbReference type="PROSITE" id="PS00624"/>
    </source>
</evidence>
<feature type="signal peptide" evidence="5">
    <location>
        <begin position="1"/>
        <end position="21"/>
    </location>
</feature>
<dbReference type="Pfam" id="PF05199">
    <property type="entry name" value="GMC_oxred_C"/>
    <property type="match status" value="1"/>
</dbReference>
<name>A0A0L1JIE8_ASPN3</name>
<feature type="binding site" evidence="4">
    <location>
        <begin position="552"/>
        <end position="553"/>
    </location>
    <ligand>
        <name>FAD</name>
        <dbReference type="ChEBI" id="CHEBI:57692"/>
    </ligand>
</feature>
<dbReference type="PANTHER" id="PTHR11552">
    <property type="entry name" value="GLUCOSE-METHANOL-CHOLINE GMC OXIDOREDUCTASE"/>
    <property type="match status" value="1"/>
</dbReference>
<feature type="chain" id="PRO_5005553927" evidence="5">
    <location>
        <begin position="22"/>
        <end position="633"/>
    </location>
</feature>
<dbReference type="EMBL" id="JNOM01000002">
    <property type="protein sequence ID" value="KNG91540.1"/>
    <property type="molecule type" value="Genomic_DNA"/>
</dbReference>
<dbReference type="SUPFAM" id="SSF51905">
    <property type="entry name" value="FAD/NAD(P)-binding domain"/>
    <property type="match status" value="1"/>
</dbReference>
<reference evidence="7 8" key="1">
    <citation type="submission" date="2014-06" db="EMBL/GenBank/DDBJ databases">
        <title>The Genome of the Aflatoxigenic Filamentous Fungus Aspergillus nomius.</title>
        <authorList>
            <person name="Moore M.G."/>
            <person name="Shannon B.M."/>
            <person name="Brian M.M."/>
        </authorList>
    </citation>
    <scope>NUCLEOTIDE SEQUENCE [LARGE SCALE GENOMIC DNA]</scope>
    <source>
        <strain evidence="7 8">NRRL 13137</strain>
    </source>
</reference>
<dbReference type="Pfam" id="PF00732">
    <property type="entry name" value="GMC_oxred_N"/>
    <property type="match status" value="1"/>
</dbReference>
<sequence>MLRQVVLLLIALHWCLIHTLAAPTLSDQLAVSDTLLADGRFDYVVVGGGTAGIVVATRLAQKSYTVALIEAGGFYEYQSLAAIPLACLIPVGSDPRNKFPTDWGFVTHNQPGVNNRAIRYARGKCLGGSSALNFMIYQRPTRGTMKQWAAAVGDSSYTFDRVLPYFKRSVHFTPPNQQTRFPNSTPSFDPAAYDPQGGPLQASYSNYAMPFSSWMRLAMNSIGIQDRDEFNLGSLLGAQYCTSTIRPRDQKRSSAENSFLETRPPRLTIYTYVLAKRILFNSQKRATGVLAKGKLGEFTLHANKEVIISAGAFQSPQLLMVSGIGPAKTLGDYGIPVLADRPGVGQNMWDHPFFAPSYRVRVPTVPTLLANLLNLLTQAVNAVILQQGPFTSPLTDYLAWEKIPSSLRANFSRKTIEDLARFPRDWPEAEASPIKYLSAAAYVGDVSKPLLLQPRDGYDYASIVGVLVAPTSRGNVTIRSADTVDLPTINPNWLSTETDQEVAIATFKRIRQAFASGGMAPILIGGEYYPGDRVQSDAEILEFIKNNMMTIWHAACTCKMGTAQDAMAVVDSQARVFGVDGLRVVDASAFPLLPPGHPQSVVYMLAEKISDASCWQTGQVKGANAGRHPWMIF</sequence>
<keyword evidence="5" id="KW-0732">Signal</keyword>
<dbReference type="Proteomes" id="UP000037505">
    <property type="component" value="Unassembled WGS sequence"/>
</dbReference>
<feature type="binding site" evidence="4">
    <location>
        <begin position="598"/>
        <end position="599"/>
    </location>
    <ligand>
        <name>FAD</name>
        <dbReference type="ChEBI" id="CHEBI:57692"/>
    </ligand>
</feature>
<comment type="caution">
    <text evidence="7">The sequence shown here is derived from an EMBL/GenBank/DDBJ whole genome shotgun (WGS) entry which is preliminary data.</text>
</comment>
<keyword evidence="8" id="KW-1185">Reference proteome</keyword>
<comment type="cofactor">
    <cofactor evidence="4">
        <name>FAD</name>
        <dbReference type="ChEBI" id="CHEBI:57692"/>
    </cofactor>
</comment>
<evidence type="ECO:0000256" key="1">
    <source>
        <dbReference type="ARBA" id="ARBA00010790"/>
    </source>
</evidence>
<dbReference type="GO" id="GO:0044550">
    <property type="term" value="P:secondary metabolite biosynthetic process"/>
    <property type="evidence" value="ECO:0007669"/>
    <property type="project" value="TreeGrafter"/>
</dbReference>
<keyword evidence="4" id="KW-0274">FAD</keyword>
<feature type="active site" description="Proton acceptor" evidence="3">
    <location>
        <position position="597"/>
    </location>
</feature>
<dbReference type="AlphaFoldDB" id="A0A0L1JIE8"/>
<comment type="similarity">
    <text evidence="1">Belongs to the GMC oxidoreductase family.</text>
</comment>
<dbReference type="InterPro" id="IPR007867">
    <property type="entry name" value="GMC_OxRtase_C"/>
</dbReference>
<evidence type="ECO:0000256" key="4">
    <source>
        <dbReference type="PIRSR" id="PIRSR000137-2"/>
    </source>
</evidence>
<evidence type="ECO:0000256" key="2">
    <source>
        <dbReference type="ARBA" id="ARBA00023180"/>
    </source>
</evidence>
<proteinExistence type="inferred from homology"/>
<dbReference type="PIRSF" id="PIRSF000137">
    <property type="entry name" value="Alcohol_oxidase"/>
    <property type="match status" value="1"/>
</dbReference>
<dbReference type="STRING" id="1509407.A0A0L1JIE8"/>
<dbReference type="GeneID" id="26801857"/>
<dbReference type="Gene3D" id="3.30.560.10">
    <property type="entry name" value="Glucose Oxidase, domain 3"/>
    <property type="match status" value="1"/>
</dbReference>
<dbReference type="RefSeq" id="XP_015412463.1">
    <property type="nucleotide sequence ID" value="XM_015545311.1"/>
</dbReference>
<dbReference type="GO" id="GO:0050660">
    <property type="term" value="F:flavin adenine dinucleotide binding"/>
    <property type="evidence" value="ECO:0007669"/>
    <property type="project" value="InterPro"/>
</dbReference>
<gene>
    <name evidence="7" type="ORF">ANOM_000053</name>
</gene>
<keyword evidence="4" id="KW-0285">Flavoprotein</keyword>
<feature type="active site" description="Proton donor" evidence="3">
    <location>
        <position position="553"/>
    </location>
</feature>
<dbReference type="InterPro" id="IPR036188">
    <property type="entry name" value="FAD/NAD-bd_sf"/>
</dbReference>
<evidence type="ECO:0000313" key="8">
    <source>
        <dbReference type="Proteomes" id="UP000037505"/>
    </source>
</evidence>
<dbReference type="OrthoDB" id="269227at2759"/>
<protein>
    <submittedName>
        <fullName evidence="7">Putative glucose-methanol-choline (Gmc) oxidoreductase</fullName>
    </submittedName>
</protein>
<feature type="domain" description="Glucose-methanol-choline oxidoreductase N-terminal" evidence="6">
    <location>
        <begin position="311"/>
        <end position="325"/>
    </location>
</feature>